<dbReference type="PANTHER" id="PTHR45138:SF24">
    <property type="entry name" value="DIGUANYLATE CYCLASE DGCC-RELATED"/>
    <property type="match status" value="1"/>
</dbReference>
<name>A0A4R3I1T4_PAULE</name>
<dbReference type="SUPFAM" id="SSF55073">
    <property type="entry name" value="Nucleotide cyclase"/>
    <property type="match status" value="1"/>
</dbReference>
<dbReference type="AlphaFoldDB" id="A0A4R3I1T4"/>
<reference evidence="3 4" key="1">
    <citation type="submission" date="2019-03" db="EMBL/GenBank/DDBJ databases">
        <title>Genomic Encyclopedia of Type Strains, Phase IV (KMG-IV): sequencing the most valuable type-strain genomes for metagenomic binning, comparative biology and taxonomic classification.</title>
        <authorList>
            <person name="Goeker M."/>
        </authorList>
    </citation>
    <scope>NUCLEOTIDE SEQUENCE [LARGE SCALE GENOMIC DNA]</scope>
    <source>
        <strain evidence="3 4">DSM 7445</strain>
    </source>
</reference>
<dbReference type="InterPro" id="IPR003018">
    <property type="entry name" value="GAF"/>
</dbReference>
<keyword evidence="4" id="KW-1185">Reference proteome</keyword>
<dbReference type="Gene3D" id="3.30.450.40">
    <property type="match status" value="1"/>
</dbReference>
<dbReference type="SUPFAM" id="SSF55781">
    <property type="entry name" value="GAF domain-like"/>
    <property type="match status" value="1"/>
</dbReference>
<dbReference type="OrthoDB" id="5571399at2"/>
<evidence type="ECO:0000259" key="2">
    <source>
        <dbReference type="PROSITE" id="PS50887"/>
    </source>
</evidence>
<evidence type="ECO:0000256" key="1">
    <source>
        <dbReference type="ARBA" id="ARBA00012528"/>
    </source>
</evidence>
<proteinExistence type="predicted"/>
<dbReference type="EC" id="2.7.7.65" evidence="1"/>
<evidence type="ECO:0000313" key="4">
    <source>
        <dbReference type="Proteomes" id="UP000295382"/>
    </source>
</evidence>
<dbReference type="Proteomes" id="UP000295382">
    <property type="component" value="Unassembled WGS sequence"/>
</dbReference>
<feature type="domain" description="GGDEF" evidence="2">
    <location>
        <begin position="209"/>
        <end position="343"/>
    </location>
</feature>
<dbReference type="GO" id="GO:1902201">
    <property type="term" value="P:negative regulation of bacterial-type flagellum-dependent cell motility"/>
    <property type="evidence" value="ECO:0007669"/>
    <property type="project" value="TreeGrafter"/>
</dbReference>
<dbReference type="Gene3D" id="3.30.70.270">
    <property type="match status" value="1"/>
</dbReference>
<dbReference type="SMART" id="SM00267">
    <property type="entry name" value="GGDEF"/>
    <property type="match status" value="1"/>
</dbReference>
<dbReference type="InterPro" id="IPR029787">
    <property type="entry name" value="Nucleotide_cyclase"/>
</dbReference>
<organism evidence="3 4">
    <name type="scientific">Paucimonas lemoignei</name>
    <name type="common">Pseudomonas lemoignei</name>
    <dbReference type="NCBI Taxonomy" id="29443"/>
    <lineage>
        <taxon>Bacteria</taxon>
        <taxon>Pseudomonadati</taxon>
        <taxon>Pseudomonadota</taxon>
        <taxon>Betaproteobacteria</taxon>
        <taxon>Burkholderiales</taxon>
        <taxon>Burkholderiaceae</taxon>
        <taxon>Paucimonas</taxon>
    </lineage>
</organism>
<gene>
    <name evidence="3" type="ORF">EDC30_101468</name>
</gene>
<dbReference type="Pfam" id="PF00990">
    <property type="entry name" value="GGDEF"/>
    <property type="match status" value="1"/>
</dbReference>
<dbReference type="FunFam" id="3.30.70.270:FF:000001">
    <property type="entry name" value="Diguanylate cyclase domain protein"/>
    <property type="match status" value="1"/>
</dbReference>
<dbReference type="GO" id="GO:0005886">
    <property type="term" value="C:plasma membrane"/>
    <property type="evidence" value="ECO:0007669"/>
    <property type="project" value="TreeGrafter"/>
</dbReference>
<evidence type="ECO:0000313" key="3">
    <source>
        <dbReference type="EMBL" id="TCS39512.1"/>
    </source>
</evidence>
<sequence>MTASAERRSQPATVADKLPGEEGCASRAQLELHLARLRRVGRQLFEGADCVVMFRDDCCEYPFADARKSTAEAFCGSLPHPEGGLAVPDLRQDAILRDHPAVSGEPHIRFYAAHPLRNHEGMLIGSVSLVDYTPRTFGEDRRLLLADMAGLVERELQLQSMNAVHAALQKKNKSLRRRSLIDPLLKIWNRGAIMRILGIEADRCDKQGVPLSLIVIDLDYFKKINDTYGHPAGDTVLVNVAGRLRSCMRPQDALGRYGGEEFLAVLPGSCHETALAVAERMRQVVAAQPEEINGVALQLSISAGVASTVQFPAASTDELISHADSALYAAKDAGRNCVVRAMPELA</sequence>
<dbReference type="CDD" id="cd01949">
    <property type="entry name" value="GGDEF"/>
    <property type="match status" value="1"/>
</dbReference>
<dbReference type="EMBL" id="SLZQ01000001">
    <property type="protein sequence ID" value="TCS39512.1"/>
    <property type="molecule type" value="Genomic_DNA"/>
</dbReference>
<dbReference type="PROSITE" id="PS50887">
    <property type="entry name" value="GGDEF"/>
    <property type="match status" value="1"/>
</dbReference>
<accession>A0A4R3I1T4</accession>
<protein>
    <recommendedName>
        <fullName evidence="1">diguanylate cyclase</fullName>
        <ecNumber evidence="1">2.7.7.65</ecNumber>
    </recommendedName>
</protein>
<dbReference type="NCBIfam" id="TIGR00254">
    <property type="entry name" value="GGDEF"/>
    <property type="match status" value="1"/>
</dbReference>
<dbReference type="InterPro" id="IPR029016">
    <property type="entry name" value="GAF-like_dom_sf"/>
</dbReference>
<dbReference type="InterPro" id="IPR043128">
    <property type="entry name" value="Rev_trsase/Diguanyl_cyclase"/>
</dbReference>
<dbReference type="GO" id="GO:0052621">
    <property type="term" value="F:diguanylate cyclase activity"/>
    <property type="evidence" value="ECO:0007669"/>
    <property type="project" value="UniProtKB-EC"/>
</dbReference>
<dbReference type="Pfam" id="PF01590">
    <property type="entry name" value="GAF"/>
    <property type="match status" value="1"/>
</dbReference>
<dbReference type="InterPro" id="IPR000160">
    <property type="entry name" value="GGDEF_dom"/>
</dbReference>
<dbReference type="GO" id="GO:0043709">
    <property type="term" value="P:cell adhesion involved in single-species biofilm formation"/>
    <property type="evidence" value="ECO:0007669"/>
    <property type="project" value="TreeGrafter"/>
</dbReference>
<dbReference type="InterPro" id="IPR050469">
    <property type="entry name" value="Diguanylate_Cyclase"/>
</dbReference>
<dbReference type="RefSeq" id="WP_132256877.1">
    <property type="nucleotide sequence ID" value="NZ_SLZQ01000001.1"/>
</dbReference>
<comment type="caution">
    <text evidence="3">The sequence shown here is derived from an EMBL/GenBank/DDBJ whole genome shotgun (WGS) entry which is preliminary data.</text>
</comment>
<dbReference type="PANTHER" id="PTHR45138">
    <property type="entry name" value="REGULATORY COMPONENTS OF SENSORY TRANSDUCTION SYSTEM"/>
    <property type="match status" value="1"/>
</dbReference>